<dbReference type="InterPro" id="IPR007492">
    <property type="entry name" value="LytTR_DNA-bd_dom"/>
</dbReference>
<organism evidence="9 10">
    <name type="scientific">Allosphingosinicella deserti</name>
    <dbReference type="NCBI Taxonomy" id="2116704"/>
    <lineage>
        <taxon>Bacteria</taxon>
        <taxon>Pseudomonadati</taxon>
        <taxon>Pseudomonadota</taxon>
        <taxon>Alphaproteobacteria</taxon>
        <taxon>Sphingomonadales</taxon>
        <taxon>Sphingomonadaceae</taxon>
        <taxon>Allosphingosinicella</taxon>
    </lineage>
</organism>
<dbReference type="OrthoDB" id="9786101at2"/>
<sequence length="247" mass="27037">MTQKPRVAIVDDEPDLRESVASYLHAHGFDTAEAESGAALDALLAANPADAILLDVNMPGEDGFSIARRLRAVTTAPIIMLTARTELIDRVVGLELGADDYIGKPFELRELLARVRAVLRRAQTPAPGGDESAPEPVFDQELWVQDRGTMVRVPVSDIELIRADRDYAMLHTRHRSYMLRTTMDALERALDPAELLRVHRSAFVRPAAVRTFRRAARGGNILLENGSVVPVGPLYLGTVMAALKVPG</sequence>
<dbReference type="Proteomes" id="UP000241167">
    <property type="component" value="Unassembled WGS sequence"/>
</dbReference>
<reference evidence="9 10" key="1">
    <citation type="submission" date="2018-03" db="EMBL/GenBank/DDBJ databases">
        <title>The draft genome of Sphingosinicella sp. GL-C-18.</title>
        <authorList>
            <person name="Liu L."/>
            <person name="Li L."/>
            <person name="Liang L."/>
            <person name="Zhang X."/>
            <person name="Wang T."/>
        </authorList>
    </citation>
    <scope>NUCLEOTIDE SEQUENCE [LARGE SCALE GENOMIC DNA]</scope>
    <source>
        <strain evidence="9 10">GL-C-18</strain>
    </source>
</reference>
<gene>
    <name evidence="9" type="ORF">C7I55_16575</name>
</gene>
<dbReference type="InterPro" id="IPR039420">
    <property type="entry name" value="WalR-like"/>
</dbReference>
<evidence type="ECO:0000256" key="4">
    <source>
        <dbReference type="ARBA" id="ARBA00023125"/>
    </source>
</evidence>
<keyword evidence="5" id="KW-0804">Transcription</keyword>
<dbReference type="Gene3D" id="6.10.250.690">
    <property type="match status" value="1"/>
</dbReference>
<evidence type="ECO:0000313" key="10">
    <source>
        <dbReference type="Proteomes" id="UP000241167"/>
    </source>
</evidence>
<dbReference type="PANTHER" id="PTHR48111:SF4">
    <property type="entry name" value="DNA-BINDING DUAL TRANSCRIPTIONAL REGULATOR OMPR"/>
    <property type="match status" value="1"/>
</dbReference>
<evidence type="ECO:0000256" key="6">
    <source>
        <dbReference type="PROSITE-ProRule" id="PRU00169"/>
    </source>
</evidence>
<feature type="domain" description="Response regulatory" evidence="7">
    <location>
        <begin position="6"/>
        <end position="119"/>
    </location>
</feature>
<dbReference type="InterPro" id="IPR011006">
    <property type="entry name" value="CheY-like_superfamily"/>
</dbReference>
<dbReference type="GO" id="GO:0006355">
    <property type="term" value="P:regulation of DNA-templated transcription"/>
    <property type="evidence" value="ECO:0007669"/>
    <property type="project" value="TreeGrafter"/>
</dbReference>
<evidence type="ECO:0000256" key="2">
    <source>
        <dbReference type="ARBA" id="ARBA00023012"/>
    </source>
</evidence>
<dbReference type="RefSeq" id="WP_106514125.1">
    <property type="nucleotide sequence ID" value="NZ_PXYI01000005.1"/>
</dbReference>
<dbReference type="PROSITE" id="PS50110">
    <property type="entry name" value="RESPONSE_REGULATORY"/>
    <property type="match status" value="1"/>
</dbReference>
<evidence type="ECO:0000256" key="5">
    <source>
        <dbReference type="ARBA" id="ARBA00023163"/>
    </source>
</evidence>
<dbReference type="SMART" id="SM00850">
    <property type="entry name" value="LytTR"/>
    <property type="match status" value="1"/>
</dbReference>
<dbReference type="PROSITE" id="PS50930">
    <property type="entry name" value="HTH_LYTTR"/>
    <property type="match status" value="1"/>
</dbReference>
<accession>A0A2P7QLU3</accession>
<keyword evidence="2" id="KW-0902">Two-component regulatory system</keyword>
<evidence type="ECO:0000259" key="7">
    <source>
        <dbReference type="PROSITE" id="PS50110"/>
    </source>
</evidence>
<name>A0A2P7QLU3_9SPHN</name>
<keyword evidence="4 9" id="KW-0238">DNA-binding</keyword>
<dbReference type="SUPFAM" id="SSF52172">
    <property type="entry name" value="CheY-like"/>
    <property type="match status" value="1"/>
</dbReference>
<evidence type="ECO:0000259" key="8">
    <source>
        <dbReference type="PROSITE" id="PS50930"/>
    </source>
</evidence>
<keyword evidence="3" id="KW-0805">Transcription regulation</keyword>
<feature type="modified residue" description="4-aspartylphosphate" evidence="6">
    <location>
        <position position="55"/>
    </location>
</feature>
<keyword evidence="10" id="KW-1185">Reference proteome</keyword>
<dbReference type="AlphaFoldDB" id="A0A2P7QLU3"/>
<dbReference type="SMART" id="SM00448">
    <property type="entry name" value="REC"/>
    <property type="match status" value="1"/>
</dbReference>
<dbReference type="GO" id="GO:0000156">
    <property type="term" value="F:phosphorelay response regulator activity"/>
    <property type="evidence" value="ECO:0007669"/>
    <property type="project" value="TreeGrafter"/>
</dbReference>
<dbReference type="EMBL" id="PXYI01000005">
    <property type="protein sequence ID" value="PSJ38931.1"/>
    <property type="molecule type" value="Genomic_DNA"/>
</dbReference>
<dbReference type="Gene3D" id="2.40.50.1020">
    <property type="entry name" value="LytTr DNA-binding domain"/>
    <property type="match status" value="1"/>
</dbReference>
<dbReference type="Pfam" id="PF04397">
    <property type="entry name" value="LytTR"/>
    <property type="match status" value="1"/>
</dbReference>
<feature type="domain" description="HTH LytTR-type" evidence="8">
    <location>
        <begin position="142"/>
        <end position="245"/>
    </location>
</feature>
<evidence type="ECO:0000256" key="1">
    <source>
        <dbReference type="ARBA" id="ARBA00022553"/>
    </source>
</evidence>
<dbReference type="GO" id="GO:0005829">
    <property type="term" value="C:cytosol"/>
    <property type="evidence" value="ECO:0007669"/>
    <property type="project" value="TreeGrafter"/>
</dbReference>
<comment type="caution">
    <text evidence="9">The sequence shown here is derived from an EMBL/GenBank/DDBJ whole genome shotgun (WGS) entry which is preliminary data.</text>
</comment>
<evidence type="ECO:0000256" key="3">
    <source>
        <dbReference type="ARBA" id="ARBA00023015"/>
    </source>
</evidence>
<dbReference type="PANTHER" id="PTHR48111">
    <property type="entry name" value="REGULATOR OF RPOS"/>
    <property type="match status" value="1"/>
</dbReference>
<dbReference type="GO" id="GO:0032993">
    <property type="term" value="C:protein-DNA complex"/>
    <property type="evidence" value="ECO:0007669"/>
    <property type="project" value="TreeGrafter"/>
</dbReference>
<dbReference type="GO" id="GO:0000976">
    <property type="term" value="F:transcription cis-regulatory region binding"/>
    <property type="evidence" value="ECO:0007669"/>
    <property type="project" value="TreeGrafter"/>
</dbReference>
<proteinExistence type="predicted"/>
<evidence type="ECO:0000313" key="9">
    <source>
        <dbReference type="EMBL" id="PSJ38931.1"/>
    </source>
</evidence>
<keyword evidence="1 6" id="KW-0597">Phosphoprotein</keyword>
<dbReference type="Pfam" id="PF00072">
    <property type="entry name" value="Response_reg"/>
    <property type="match status" value="1"/>
</dbReference>
<dbReference type="InterPro" id="IPR001789">
    <property type="entry name" value="Sig_transdc_resp-reg_receiver"/>
</dbReference>
<protein>
    <submittedName>
        <fullName evidence="9">DNA-binding response regulator</fullName>
    </submittedName>
</protein>
<dbReference type="Gene3D" id="3.40.50.2300">
    <property type="match status" value="1"/>
</dbReference>